<organism evidence="1 2">
    <name type="scientific">Xylaria grammica</name>
    <dbReference type="NCBI Taxonomy" id="363999"/>
    <lineage>
        <taxon>Eukaryota</taxon>
        <taxon>Fungi</taxon>
        <taxon>Dikarya</taxon>
        <taxon>Ascomycota</taxon>
        <taxon>Pezizomycotina</taxon>
        <taxon>Sordariomycetes</taxon>
        <taxon>Xylariomycetidae</taxon>
        <taxon>Xylariales</taxon>
        <taxon>Xylariaceae</taxon>
        <taxon>Xylaria</taxon>
    </lineage>
</organism>
<dbReference type="EMBL" id="RYZI01000116">
    <property type="protein sequence ID" value="RWA10386.1"/>
    <property type="molecule type" value="Genomic_DNA"/>
</dbReference>
<name>A0A439D7K6_9PEZI</name>
<protein>
    <submittedName>
        <fullName evidence="1">Uncharacterized protein</fullName>
    </submittedName>
</protein>
<dbReference type="Proteomes" id="UP000286045">
    <property type="component" value="Unassembled WGS sequence"/>
</dbReference>
<sequence length="519" mass="59599">MQRLGSPCLFPKLSVNTRLWKCQTRHIHRKKLWRPRPGEPLRRVFPTFDISNLLLDLDAEGVKSVRVFDPQLDGEPEPSSASKARELQPIKKRVADFEKEYDECEFIFHSISVDKFHPLHIGDFDLLTVTLLGSSKTPSTVADITIRDAPTSYADTLNSVLDQNGVPHIARHNTSNTVEYMRFRRRSLAHSLSSASEDEKLLTVAFSKYTSFSNIERLVTRAIQTPRGCQILSEISDKLYEALILVQEVEPIQLLSLLNNMLINLDRYGLYMSNKLYELGIWTSLKCHAIITAHRYIERRLKRGSYDDDFIDSILIKLLENCIAPTPLYFHEFQLDVSSRLVAVFSLLTGYVPGEDQPAFSLRTLINRERPPGRRLYVQCLARLGAFRTIWHEWHQTDPVLHSGNIDTQQDAAFKENGHFITAILDSLTKNNDMATCLPRSSEFTNVTGHFWEDCQLDMLVISRSAKLIALPDRRIENSNPTPIYAKNWEKLYQILREKQIQKAFLALQAFLMSKTSFS</sequence>
<proteinExistence type="predicted"/>
<gene>
    <name evidence="1" type="ORF">EKO27_g4705</name>
</gene>
<accession>A0A439D7K6</accession>
<evidence type="ECO:0000313" key="1">
    <source>
        <dbReference type="EMBL" id="RWA10386.1"/>
    </source>
</evidence>
<dbReference type="AlphaFoldDB" id="A0A439D7K6"/>
<evidence type="ECO:0000313" key="2">
    <source>
        <dbReference type="Proteomes" id="UP000286045"/>
    </source>
</evidence>
<comment type="caution">
    <text evidence="1">The sequence shown here is derived from an EMBL/GenBank/DDBJ whole genome shotgun (WGS) entry which is preliminary data.</text>
</comment>
<keyword evidence="2" id="KW-1185">Reference proteome</keyword>
<reference evidence="1 2" key="1">
    <citation type="submission" date="2018-12" db="EMBL/GenBank/DDBJ databases">
        <title>Draft genome sequence of Xylaria grammica IHI A82.</title>
        <authorList>
            <person name="Buettner E."/>
            <person name="Kellner H."/>
        </authorList>
    </citation>
    <scope>NUCLEOTIDE SEQUENCE [LARGE SCALE GENOMIC DNA]</scope>
    <source>
        <strain evidence="1 2">IHI A82</strain>
    </source>
</reference>